<evidence type="ECO:0000313" key="4">
    <source>
        <dbReference type="Proteomes" id="UP000472277"/>
    </source>
</evidence>
<dbReference type="Proteomes" id="UP000472277">
    <property type="component" value="Chromosome 28"/>
</dbReference>
<reference evidence="3" key="1">
    <citation type="submission" date="2025-08" db="UniProtKB">
        <authorList>
            <consortium name="Ensembl"/>
        </authorList>
    </citation>
    <scope>IDENTIFICATION</scope>
</reference>
<dbReference type="GO" id="GO:0008643">
    <property type="term" value="P:carbohydrate transport"/>
    <property type="evidence" value="ECO:0007669"/>
    <property type="project" value="InterPro"/>
</dbReference>
<feature type="transmembrane region" description="Helical" evidence="2">
    <location>
        <begin position="277"/>
        <end position="299"/>
    </location>
</feature>
<protein>
    <submittedName>
        <fullName evidence="3">Major facilitator superfamily domain containing 2a-like 2</fullName>
    </submittedName>
</protein>
<keyword evidence="2" id="KW-1133">Transmembrane helix</keyword>
<reference evidence="3" key="2">
    <citation type="submission" date="2025-09" db="UniProtKB">
        <authorList>
            <consortium name="Ensembl"/>
        </authorList>
    </citation>
    <scope>IDENTIFICATION</scope>
</reference>
<dbReference type="InterPro" id="IPR039672">
    <property type="entry name" value="MFS_2"/>
</dbReference>
<accession>A0A673Y7E3</accession>
<organism evidence="3 4">
    <name type="scientific">Salmo trutta</name>
    <name type="common">Brown trout</name>
    <dbReference type="NCBI Taxonomy" id="8032"/>
    <lineage>
        <taxon>Eukaryota</taxon>
        <taxon>Metazoa</taxon>
        <taxon>Chordata</taxon>
        <taxon>Craniata</taxon>
        <taxon>Vertebrata</taxon>
        <taxon>Euteleostomi</taxon>
        <taxon>Actinopterygii</taxon>
        <taxon>Neopterygii</taxon>
        <taxon>Teleostei</taxon>
        <taxon>Protacanthopterygii</taxon>
        <taxon>Salmoniformes</taxon>
        <taxon>Salmonidae</taxon>
        <taxon>Salmoninae</taxon>
        <taxon>Salmo</taxon>
    </lineage>
</organism>
<feature type="transmembrane region" description="Helical" evidence="2">
    <location>
        <begin position="47"/>
        <end position="69"/>
    </location>
</feature>
<dbReference type="AlphaFoldDB" id="A0A673Y7E3"/>
<dbReference type="PANTHER" id="PTHR11328:SF44">
    <property type="entry name" value="SODIUM-DEPENDENT LYSOPHOSPHATIDYLCHOLINE SYMPORTER 1-B"/>
    <property type="match status" value="1"/>
</dbReference>
<evidence type="ECO:0000256" key="2">
    <source>
        <dbReference type="SAM" id="Phobius"/>
    </source>
</evidence>
<keyword evidence="2" id="KW-0472">Membrane</keyword>
<feature type="transmembrane region" description="Helical" evidence="2">
    <location>
        <begin position="190"/>
        <end position="213"/>
    </location>
</feature>
<feature type="transmembrane region" description="Helical" evidence="2">
    <location>
        <begin position="234"/>
        <end position="257"/>
    </location>
</feature>
<dbReference type="Ensembl" id="ENSSTUT00000031832.1">
    <property type="protein sequence ID" value="ENSSTUP00000030428.1"/>
    <property type="gene ID" value="ENSSTUG00000013125.1"/>
</dbReference>
<feature type="transmembrane region" description="Helical" evidence="2">
    <location>
        <begin position="89"/>
        <end position="110"/>
    </location>
</feature>
<feature type="transmembrane region" description="Helical" evidence="2">
    <location>
        <begin position="407"/>
        <end position="429"/>
    </location>
</feature>
<dbReference type="GO" id="GO:0015293">
    <property type="term" value="F:symporter activity"/>
    <property type="evidence" value="ECO:0007669"/>
    <property type="project" value="InterPro"/>
</dbReference>
<evidence type="ECO:0000313" key="3">
    <source>
        <dbReference type="Ensembl" id="ENSSTUP00000030428.1"/>
    </source>
</evidence>
<keyword evidence="4" id="KW-1185">Reference proteome</keyword>
<name>A0A673Y7E3_SALTR</name>
<dbReference type="Pfam" id="PF13347">
    <property type="entry name" value="MFS_2"/>
    <property type="match status" value="1"/>
</dbReference>
<feature type="transmembrane region" description="Helical" evidence="2">
    <location>
        <begin position="122"/>
        <end position="144"/>
    </location>
</feature>
<proteinExistence type="inferred from homology"/>
<dbReference type="GeneTree" id="ENSGT00390000005318"/>
<evidence type="ECO:0000256" key="1">
    <source>
        <dbReference type="ARBA" id="ARBA00008335"/>
    </source>
</evidence>
<keyword evidence="2" id="KW-0812">Transmembrane</keyword>
<sequence>PPHIIKRQDGNTCKDTGIPLSRKLCYAVGGVPYQITTAAIGFSLQIFLLNVVQIDAFYVSLILFVSRAWDAVTDPLVGYLVSHSGLTPIGKLIVVLAMPFGVLSYVLLWFMPQGSMSQTFSVPWYLTASCLFETLMTCFNVPYLSKSLTSTLSPIQGQVVAVYNTEMAAACQQLDTPAPQAVTLWATRKAFLTSALVIGGLFFLCCLVLFLGVKEQQAPFYSLARVRLSYLTTLKMLVCHIPYQQLVLGLLFAMSLGNFAQFCTHVAGLGAQFQHHLLALLITATIAVPLWQAILVRVGKKYHTLHRPISVTIIACVPSNLPVFVTMCGMLGFSLATMFLLPCSMLPDMVDDFALRNPCSKDLEPLFFSCYAFCSKLGGGLSVGNSTMTLHIVGYCAGACRHSEDVVTALIVLFAPVPITIPLVFFHLYPINEDRRFQLQRARKRVSHSHSF</sequence>
<dbReference type="PANTHER" id="PTHR11328">
    <property type="entry name" value="MAJOR FACILITATOR SUPERFAMILY DOMAIN-CONTAINING PROTEIN"/>
    <property type="match status" value="1"/>
</dbReference>
<feature type="transmembrane region" description="Helical" evidence="2">
    <location>
        <begin position="311"/>
        <end position="341"/>
    </location>
</feature>
<dbReference type="GO" id="GO:0005886">
    <property type="term" value="C:plasma membrane"/>
    <property type="evidence" value="ECO:0007669"/>
    <property type="project" value="TreeGrafter"/>
</dbReference>
<comment type="similarity">
    <text evidence="1">Belongs to the major facilitator superfamily.</text>
</comment>
<dbReference type="InParanoid" id="A0A673Y7E3"/>
<dbReference type="OMA" id="MAFFGTA"/>